<evidence type="ECO:0000256" key="1">
    <source>
        <dbReference type="SAM" id="Phobius"/>
    </source>
</evidence>
<keyword evidence="1" id="KW-1133">Transmembrane helix</keyword>
<gene>
    <name evidence="2" type="ORF">O3V59_16755</name>
</gene>
<accession>A0A9X3TUH9</accession>
<feature type="transmembrane region" description="Helical" evidence="1">
    <location>
        <begin position="71"/>
        <end position="96"/>
    </location>
</feature>
<evidence type="ECO:0000313" key="2">
    <source>
        <dbReference type="EMBL" id="MDA5110018.1"/>
    </source>
</evidence>
<keyword evidence="3" id="KW-1185">Reference proteome</keyword>
<organism evidence="2 3">
    <name type="scientific">Brevibacillus thermoruber</name>
    <dbReference type="NCBI Taxonomy" id="33942"/>
    <lineage>
        <taxon>Bacteria</taxon>
        <taxon>Bacillati</taxon>
        <taxon>Bacillota</taxon>
        <taxon>Bacilli</taxon>
        <taxon>Bacillales</taxon>
        <taxon>Paenibacillaceae</taxon>
        <taxon>Brevibacillus</taxon>
    </lineage>
</organism>
<keyword evidence="1" id="KW-0812">Transmembrane</keyword>
<feature type="transmembrane region" description="Helical" evidence="1">
    <location>
        <begin position="43"/>
        <end position="64"/>
    </location>
</feature>
<evidence type="ECO:0000313" key="3">
    <source>
        <dbReference type="Proteomes" id="UP001151071"/>
    </source>
</evidence>
<proteinExistence type="predicted"/>
<name>A0A9X3TUH9_9BACL</name>
<reference evidence="2" key="1">
    <citation type="submission" date="2022-12" db="EMBL/GenBank/DDBJ databases">
        <title>Draft genome sequence of the thermophilic strain Brevibacillus thermoruber HT42, isolated from Los Humeros, Puebla, Mexico, with biotechnological potential.</title>
        <authorList>
            <person name="Lara Sanchez J."/>
            <person name="Solis Palacios R."/>
            <person name="Bustos Baena A.S."/>
            <person name="Ruz Baez A.E."/>
            <person name="Espinosa Luna G."/>
            <person name="Oliart Ros R.M."/>
        </authorList>
    </citation>
    <scope>NUCLEOTIDE SEQUENCE</scope>
    <source>
        <strain evidence="2">HT42</strain>
    </source>
</reference>
<dbReference type="AlphaFoldDB" id="A0A9X3TUH9"/>
<protein>
    <submittedName>
        <fullName evidence="2">Uncharacterized protein</fullName>
    </submittedName>
</protein>
<feature type="transmembrane region" description="Helical" evidence="1">
    <location>
        <begin position="12"/>
        <end position="37"/>
    </location>
</feature>
<sequence length="100" mass="11144">MRTTRSEMWREAASWLGIASFGLAVVLLAALNLLIWFDLSFSLVETIGNGTIPGVVLGAIGGIIKQRHRKWAWWGVGLHLFIGLFLLTSLFLALWINPRP</sequence>
<dbReference type="Proteomes" id="UP001151071">
    <property type="component" value="Unassembled WGS sequence"/>
</dbReference>
<dbReference type="EMBL" id="JAPYYP010000025">
    <property type="protein sequence ID" value="MDA5110018.1"/>
    <property type="molecule type" value="Genomic_DNA"/>
</dbReference>
<comment type="caution">
    <text evidence="2">The sequence shown here is derived from an EMBL/GenBank/DDBJ whole genome shotgun (WGS) entry which is preliminary data.</text>
</comment>
<keyword evidence="1" id="KW-0472">Membrane</keyword>
<dbReference type="RefSeq" id="WP_271140606.1">
    <property type="nucleotide sequence ID" value="NZ_JAPYYP010000025.1"/>
</dbReference>